<comment type="caution">
    <text evidence="2">The sequence shown here is derived from an EMBL/GenBank/DDBJ whole genome shotgun (WGS) entry which is preliminary data.</text>
</comment>
<evidence type="ECO:0000313" key="2">
    <source>
        <dbReference type="EMBL" id="PON90142.1"/>
    </source>
</evidence>
<keyword evidence="3" id="KW-1185">Reference proteome</keyword>
<feature type="compositionally biased region" description="Pro residues" evidence="1">
    <location>
        <begin position="23"/>
        <end position="35"/>
    </location>
</feature>
<accession>A0A2P5EX73</accession>
<dbReference type="AlphaFoldDB" id="A0A2P5EX73"/>
<evidence type="ECO:0000256" key="1">
    <source>
        <dbReference type="SAM" id="MobiDB-lite"/>
    </source>
</evidence>
<proteinExistence type="predicted"/>
<protein>
    <submittedName>
        <fullName evidence="2">Uncharacterized protein</fullName>
    </submittedName>
</protein>
<evidence type="ECO:0000313" key="3">
    <source>
        <dbReference type="Proteomes" id="UP000237000"/>
    </source>
</evidence>
<feature type="region of interest" description="Disordered" evidence="1">
    <location>
        <begin position="90"/>
        <end position="113"/>
    </location>
</feature>
<dbReference type="EMBL" id="JXTC01000086">
    <property type="protein sequence ID" value="PON90142.1"/>
    <property type="molecule type" value="Genomic_DNA"/>
</dbReference>
<feature type="region of interest" description="Disordered" evidence="1">
    <location>
        <begin position="1"/>
        <end position="71"/>
    </location>
</feature>
<reference evidence="3" key="1">
    <citation type="submission" date="2016-06" db="EMBL/GenBank/DDBJ databases">
        <title>Parallel loss of symbiosis genes in relatives of nitrogen-fixing non-legume Parasponia.</title>
        <authorList>
            <person name="Van Velzen R."/>
            <person name="Holmer R."/>
            <person name="Bu F."/>
            <person name="Rutten L."/>
            <person name="Van Zeijl A."/>
            <person name="Liu W."/>
            <person name="Santuari L."/>
            <person name="Cao Q."/>
            <person name="Sharma T."/>
            <person name="Shen D."/>
            <person name="Roswanjaya Y."/>
            <person name="Wardhani T."/>
            <person name="Kalhor M.S."/>
            <person name="Jansen J."/>
            <person name="Van den Hoogen J."/>
            <person name="Gungor B."/>
            <person name="Hartog M."/>
            <person name="Hontelez J."/>
            <person name="Verver J."/>
            <person name="Yang W.-C."/>
            <person name="Schijlen E."/>
            <person name="Repin R."/>
            <person name="Schilthuizen M."/>
            <person name="Schranz E."/>
            <person name="Heidstra R."/>
            <person name="Miyata K."/>
            <person name="Fedorova E."/>
            <person name="Kohlen W."/>
            <person name="Bisseling T."/>
            <person name="Smit S."/>
            <person name="Geurts R."/>
        </authorList>
    </citation>
    <scope>NUCLEOTIDE SEQUENCE [LARGE SCALE GENOMIC DNA]</scope>
    <source>
        <strain evidence="3">cv. RG33-2</strain>
    </source>
</reference>
<sequence>MVRTCTRHQVGTRKEKKAQSSTRPPPCTLRRPPPSAILGPGPTWSYGFTGKKEEGEPERRALHKEPGQRHRHCWASPRAVVLAVQSLEQVEGSGSRWPDEENGEEAVPKQVMI</sequence>
<dbReference type="Proteomes" id="UP000237000">
    <property type="component" value="Unassembled WGS sequence"/>
</dbReference>
<feature type="compositionally biased region" description="Basic and acidic residues" evidence="1">
    <location>
        <begin position="50"/>
        <end position="68"/>
    </location>
</feature>
<organism evidence="2 3">
    <name type="scientific">Trema orientale</name>
    <name type="common">Charcoal tree</name>
    <name type="synonym">Celtis orientalis</name>
    <dbReference type="NCBI Taxonomy" id="63057"/>
    <lineage>
        <taxon>Eukaryota</taxon>
        <taxon>Viridiplantae</taxon>
        <taxon>Streptophyta</taxon>
        <taxon>Embryophyta</taxon>
        <taxon>Tracheophyta</taxon>
        <taxon>Spermatophyta</taxon>
        <taxon>Magnoliopsida</taxon>
        <taxon>eudicotyledons</taxon>
        <taxon>Gunneridae</taxon>
        <taxon>Pentapetalae</taxon>
        <taxon>rosids</taxon>
        <taxon>fabids</taxon>
        <taxon>Rosales</taxon>
        <taxon>Cannabaceae</taxon>
        <taxon>Trema</taxon>
    </lineage>
</organism>
<name>A0A2P5EX73_TREOI</name>
<gene>
    <name evidence="2" type="ORF">TorRG33x02_139920</name>
</gene>
<dbReference type="InParanoid" id="A0A2P5EX73"/>